<dbReference type="EMBL" id="JAGETR010000070">
    <property type="protein sequence ID" value="MBO2006915.1"/>
    <property type="molecule type" value="Genomic_DNA"/>
</dbReference>
<dbReference type="Pfam" id="PF00583">
    <property type="entry name" value="Acetyltransf_1"/>
    <property type="match status" value="1"/>
</dbReference>
<dbReference type="PROSITE" id="PS51186">
    <property type="entry name" value="GNAT"/>
    <property type="match status" value="1"/>
</dbReference>
<dbReference type="InterPro" id="IPR016181">
    <property type="entry name" value="Acyl_CoA_acyltransferase"/>
</dbReference>
<evidence type="ECO:0000256" key="1">
    <source>
        <dbReference type="ARBA" id="ARBA00022679"/>
    </source>
</evidence>
<dbReference type="AlphaFoldDB" id="A0A939NP50"/>
<evidence type="ECO:0000259" key="3">
    <source>
        <dbReference type="PROSITE" id="PS51186"/>
    </source>
</evidence>
<feature type="domain" description="N-acetyltransferase" evidence="3">
    <location>
        <begin position="1"/>
        <end position="121"/>
    </location>
</feature>
<dbReference type="InterPro" id="IPR050832">
    <property type="entry name" value="Bact_Acetyltransf"/>
</dbReference>
<gene>
    <name evidence="4" type="ORF">J4732_11860</name>
</gene>
<evidence type="ECO:0000313" key="4">
    <source>
        <dbReference type="EMBL" id="MBO2006915.1"/>
    </source>
</evidence>
<dbReference type="InterPro" id="IPR000182">
    <property type="entry name" value="GNAT_dom"/>
</dbReference>
<dbReference type="CDD" id="cd04301">
    <property type="entry name" value="NAT_SF"/>
    <property type="match status" value="1"/>
</dbReference>
<reference evidence="4" key="1">
    <citation type="submission" date="2021-03" db="EMBL/GenBank/DDBJ databases">
        <title>Molecular epidemiology and mechanisms of colistin and carbapenem resistance in Enterobacteriaceae from clinical isolates, the environment and porcine samples in Pretoria, South Africa.</title>
        <authorList>
            <person name="Bogoshi D."/>
            <person name="Mbelle N.M."/>
            <person name="Naidoo V."/>
            <person name="Osei Sekyere J."/>
        </authorList>
    </citation>
    <scope>NUCLEOTIDE SEQUENCE</scope>
    <source>
        <strain evidence="4">C080</strain>
    </source>
</reference>
<evidence type="ECO:0000256" key="2">
    <source>
        <dbReference type="ARBA" id="ARBA00023315"/>
    </source>
</evidence>
<protein>
    <submittedName>
        <fullName evidence="4">GNAT family N-acetyltransferase</fullName>
    </submittedName>
</protein>
<keyword evidence="1" id="KW-0808">Transferase</keyword>
<name>A0A939NP50_SERMA</name>
<proteinExistence type="predicted"/>
<dbReference type="GO" id="GO:0016747">
    <property type="term" value="F:acyltransferase activity, transferring groups other than amino-acyl groups"/>
    <property type="evidence" value="ECO:0007669"/>
    <property type="project" value="InterPro"/>
</dbReference>
<sequence>MRPIAARDDAAMAAIVRDVFREYGMDKMEGVSLHDPDLDRLTGLYRDNGGHYWVLERDGQVVGASAWRRWRAKSPAIAELQKLFFKPGARGLGMARYMVVQALKAARAAGIATATRKPPNS</sequence>
<organism evidence="4">
    <name type="scientific">Serratia marcescens</name>
    <dbReference type="NCBI Taxonomy" id="615"/>
    <lineage>
        <taxon>Bacteria</taxon>
        <taxon>Pseudomonadati</taxon>
        <taxon>Pseudomonadota</taxon>
        <taxon>Gammaproteobacteria</taxon>
        <taxon>Enterobacterales</taxon>
        <taxon>Yersiniaceae</taxon>
        <taxon>Serratia</taxon>
    </lineage>
</organism>
<comment type="caution">
    <text evidence="4">The sequence shown here is derived from an EMBL/GenBank/DDBJ whole genome shotgun (WGS) entry which is preliminary data.</text>
</comment>
<dbReference type="SUPFAM" id="SSF55729">
    <property type="entry name" value="Acyl-CoA N-acyltransferases (Nat)"/>
    <property type="match status" value="1"/>
</dbReference>
<keyword evidence="2" id="KW-0012">Acyltransferase</keyword>
<accession>A0A939NP50</accession>
<dbReference type="Gene3D" id="3.40.630.30">
    <property type="match status" value="1"/>
</dbReference>
<dbReference type="PANTHER" id="PTHR43877">
    <property type="entry name" value="AMINOALKYLPHOSPHONATE N-ACETYLTRANSFERASE-RELATED-RELATED"/>
    <property type="match status" value="1"/>
</dbReference>